<organism evidence="2 3">
    <name type="scientific">Brevibacillus invocatus</name>
    <dbReference type="NCBI Taxonomy" id="173959"/>
    <lineage>
        <taxon>Bacteria</taxon>
        <taxon>Bacillati</taxon>
        <taxon>Bacillota</taxon>
        <taxon>Bacilli</taxon>
        <taxon>Bacillales</taxon>
        <taxon>Paenibacillaceae</taxon>
        <taxon>Brevibacillus</taxon>
    </lineage>
</organism>
<dbReference type="AlphaFoldDB" id="A0A3M8BY73"/>
<feature type="transmembrane region" description="Helical" evidence="1">
    <location>
        <begin position="98"/>
        <end position="116"/>
    </location>
</feature>
<accession>A0A3M8BY73</accession>
<evidence type="ECO:0000256" key="1">
    <source>
        <dbReference type="SAM" id="Phobius"/>
    </source>
</evidence>
<feature type="transmembrane region" description="Helical" evidence="1">
    <location>
        <begin position="56"/>
        <end position="73"/>
    </location>
</feature>
<dbReference type="OrthoDB" id="2473704at2"/>
<evidence type="ECO:0000313" key="3">
    <source>
        <dbReference type="Proteomes" id="UP000282028"/>
    </source>
</evidence>
<reference evidence="2 3" key="1">
    <citation type="submission" date="2018-10" db="EMBL/GenBank/DDBJ databases">
        <title>Phylogenomics of Brevibacillus.</title>
        <authorList>
            <person name="Dunlap C."/>
        </authorList>
    </citation>
    <scope>NUCLEOTIDE SEQUENCE [LARGE SCALE GENOMIC DNA]</scope>
    <source>
        <strain evidence="2 3">JCM 12215</strain>
    </source>
</reference>
<evidence type="ECO:0000313" key="2">
    <source>
        <dbReference type="EMBL" id="RNB68047.1"/>
    </source>
</evidence>
<feature type="transmembrane region" description="Helical" evidence="1">
    <location>
        <begin position="128"/>
        <end position="158"/>
    </location>
</feature>
<dbReference type="EMBL" id="RHHR01000047">
    <property type="protein sequence ID" value="RNB68047.1"/>
    <property type="molecule type" value="Genomic_DNA"/>
</dbReference>
<comment type="caution">
    <text evidence="2">The sequence shown here is derived from an EMBL/GenBank/DDBJ whole genome shotgun (WGS) entry which is preliminary data.</text>
</comment>
<name>A0A3M8BY73_9BACL</name>
<keyword evidence="1" id="KW-0472">Membrane</keyword>
<dbReference type="RefSeq" id="WP_122910968.1">
    <property type="nucleotide sequence ID" value="NZ_CBCSBE010000030.1"/>
</dbReference>
<sequence>MDINQIALKQKVIAYLNNVIDSVPKKFGTFCFLHPILALVKIIGWSEKMTKIKALLFYYIIVSLVFFSGRFYIMKTYNMKQGPVPSEAFLKLFDWVDWFSYLYIIPLLIVGLIRVIRFAQNRNASIVLRILIGLLYILLAAGAGLVLKFIFILLFYGFAP</sequence>
<dbReference type="Proteomes" id="UP000282028">
    <property type="component" value="Unassembled WGS sequence"/>
</dbReference>
<gene>
    <name evidence="2" type="ORF">EDM52_21405</name>
</gene>
<protein>
    <submittedName>
        <fullName evidence="2">Uncharacterized protein</fullName>
    </submittedName>
</protein>
<keyword evidence="1" id="KW-1133">Transmembrane helix</keyword>
<keyword evidence="3" id="KW-1185">Reference proteome</keyword>
<keyword evidence="1" id="KW-0812">Transmembrane</keyword>
<proteinExistence type="predicted"/>